<accession>A0A286G946</accession>
<keyword evidence="3" id="KW-1185">Reference proteome</keyword>
<evidence type="ECO:0000256" key="1">
    <source>
        <dbReference type="SAM" id="SignalP"/>
    </source>
</evidence>
<feature type="signal peptide" evidence="1">
    <location>
        <begin position="1"/>
        <end position="19"/>
    </location>
</feature>
<sequence length="382" mass="42796">MNRLLVVLLLSPLLGSAQATIDTLHWSTTRRLLLSDFHAPIQSGLGGSEFHYQIGYEVRPTSVWSQPAIDAFCLMFRNLSWVSETARNERTLAYNQVLFDLVEVYTRLMKAKLVALHTDRHFKQQATQIEYLTNAELGAEVNRFRAETGGGDDLPALKRWQLQVAQRLYDTPDLRTTFRSSKIGYGMFVGGGGMLPAGPLTQTFSPAAGVVVGLDIAFQRTMLLLHPTLYNGTLRAGFSHNNQTWEKDMSITSSLFEVGLGRIVADLPRSRLIPYVGYRLLDLSPRDGNDERYKGLSLYNHAPTLGLIVDIKLGDNTQKPDRSEDSFWFVRTKVSYSPLLAQDTFSGGLINLQISLGGFSRIRRVVYKPDHTLIPLQGTMLN</sequence>
<feature type="chain" id="PRO_5012470866" evidence="1">
    <location>
        <begin position="20"/>
        <end position="382"/>
    </location>
</feature>
<keyword evidence="1" id="KW-0732">Signal</keyword>
<gene>
    <name evidence="2" type="ORF">SAMN06269250_3784</name>
</gene>
<evidence type="ECO:0000313" key="2">
    <source>
        <dbReference type="EMBL" id="SOD92073.1"/>
    </source>
</evidence>
<proteinExistence type="predicted"/>
<organism evidence="2 3">
    <name type="scientific">Spirosoma fluviale</name>
    <dbReference type="NCBI Taxonomy" id="1597977"/>
    <lineage>
        <taxon>Bacteria</taxon>
        <taxon>Pseudomonadati</taxon>
        <taxon>Bacteroidota</taxon>
        <taxon>Cytophagia</taxon>
        <taxon>Cytophagales</taxon>
        <taxon>Cytophagaceae</taxon>
        <taxon>Spirosoma</taxon>
    </lineage>
</organism>
<name>A0A286G946_9BACT</name>
<dbReference type="AlphaFoldDB" id="A0A286G946"/>
<evidence type="ECO:0000313" key="3">
    <source>
        <dbReference type="Proteomes" id="UP000219452"/>
    </source>
</evidence>
<reference evidence="3" key="1">
    <citation type="submission" date="2017-09" db="EMBL/GenBank/DDBJ databases">
        <authorList>
            <person name="Varghese N."/>
            <person name="Submissions S."/>
        </authorList>
    </citation>
    <scope>NUCLEOTIDE SEQUENCE [LARGE SCALE GENOMIC DNA]</scope>
    <source>
        <strain evidence="3">DSM 29961</strain>
    </source>
</reference>
<dbReference type="OrthoDB" id="5431540at2"/>
<dbReference type="Proteomes" id="UP000219452">
    <property type="component" value="Unassembled WGS sequence"/>
</dbReference>
<protein>
    <submittedName>
        <fullName evidence="2">Uncharacterized protein</fullName>
    </submittedName>
</protein>
<dbReference type="RefSeq" id="WP_097127409.1">
    <property type="nucleotide sequence ID" value="NZ_OCNH01000003.1"/>
</dbReference>
<dbReference type="EMBL" id="OCNH01000003">
    <property type="protein sequence ID" value="SOD92073.1"/>
    <property type="molecule type" value="Genomic_DNA"/>
</dbReference>